<dbReference type="STRING" id="1471761.B0W44_09040"/>
<reference evidence="2 3" key="1">
    <citation type="journal article" date="2015" name="Int. J. Syst. Evol. Microbiol.">
        <title>Novibacillus thermophilus gen. nov., sp. nov., a Gram-staining-negative and moderately thermophilic member of the family Thermoactinomycetaceae.</title>
        <authorList>
            <person name="Yang G."/>
            <person name="Chen J."/>
            <person name="Zhou S."/>
        </authorList>
    </citation>
    <scope>NUCLEOTIDE SEQUENCE [LARGE SCALE GENOMIC DNA]</scope>
    <source>
        <strain evidence="2 3">SG-1</strain>
    </source>
</reference>
<evidence type="ECO:0000313" key="2">
    <source>
        <dbReference type="EMBL" id="AQS55916.1"/>
    </source>
</evidence>
<proteinExistence type="predicted"/>
<protein>
    <submittedName>
        <fullName evidence="2">Uncharacterized protein</fullName>
    </submittedName>
</protein>
<feature type="transmembrane region" description="Helical" evidence="1">
    <location>
        <begin position="12"/>
        <end position="33"/>
    </location>
</feature>
<keyword evidence="1" id="KW-0812">Transmembrane</keyword>
<keyword evidence="1" id="KW-0472">Membrane</keyword>
<accession>A0A1U9K7D0</accession>
<gene>
    <name evidence="2" type="ORF">B0W44_09040</name>
</gene>
<keyword evidence="3" id="KW-1185">Reference proteome</keyword>
<dbReference type="KEGG" id="ntr:B0W44_09040"/>
<organism evidence="2 3">
    <name type="scientific">Novibacillus thermophilus</name>
    <dbReference type="NCBI Taxonomy" id="1471761"/>
    <lineage>
        <taxon>Bacteria</taxon>
        <taxon>Bacillati</taxon>
        <taxon>Bacillota</taxon>
        <taxon>Bacilli</taxon>
        <taxon>Bacillales</taxon>
        <taxon>Thermoactinomycetaceae</taxon>
        <taxon>Novibacillus</taxon>
    </lineage>
</organism>
<dbReference type="EMBL" id="CP019699">
    <property type="protein sequence ID" value="AQS55916.1"/>
    <property type="molecule type" value="Genomic_DNA"/>
</dbReference>
<sequence length="67" mass="7556">MTRARRLAKARSYNALLMLLTVGIPALLVVGTWLDGDSLFYGVAVAVLAFLILLMYVVYPNWLNRRD</sequence>
<name>A0A1U9K7D0_9BACL</name>
<dbReference type="RefSeq" id="WP_077719776.1">
    <property type="nucleotide sequence ID" value="NZ_CP019699.1"/>
</dbReference>
<dbReference type="Proteomes" id="UP000188603">
    <property type="component" value="Chromosome"/>
</dbReference>
<evidence type="ECO:0000256" key="1">
    <source>
        <dbReference type="SAM" id="Phobius"/>
    </source>
</evidence>
<dbReference type="AlphaFoldDB" id="A0A1U9K7D0"/>
<keyword evidence="1" id="KW-1133">Transmembrane helix</keyword>
<evidence type="ECO:0000313" key="3">
    <source>
        <dbReference type="Proteomes" id="UP000188603"/>
    </source>
</evidence>
<feature type="transmembrane region" description="Helical" evidence="1">
    <location>
        <begin position="39"/>
        <end position="59"/>
    </location>
</feature>